<gene>
    <name evidence="1" type="ordered locus">LOC_Os11g15320</name>
</gene>
<evidence type="ECO:0000313" key="2">
    <source>
        <dbReference type="Proteomes" id="UP000000763"/>
    </source>
</evidence>
<reference evidence="2" key="1">
    <citation type="journal article" date="2005" name="Nature">
        <title>The map-based sequence of the rice genome.</title>
        <authorList>
            <consortium name="International rice genome sequencing project (IRGSP)"/>
            <person name="Matsumoto T."/>
            <person name="Wu J."/>
            <person name="Kanamori H."/>
            <person name="Katayose Y."/>
            <person name="Fujisawa M."/>
            <person name="Namiki N."/>
            <person name="Mizuno H."/>
            <person name="Yamamoto K."/>
            <person name="Antonio B.A."/>
            <person name="Baba T."/>
            <person name="Sakata K."/>
            <person name="Nagamura Y."/>
            <person name="Aoki H."/>
            <person name="Arikawa K."/>
            <person name="Arita K."/>
            <person name="Bito T."/>
            <person name="Chiden Y."/>
            <person name="Fujitsuka N."/>
            <person name="Fukunaka R."/>
            <person name="Hamada M."/>
            <person name="Harada C."/>
            <person name="Hayashi A."/>
            <person name="Hijishita S."/>
            <person name="Honda M."/>
            <person name="Hosokawa S."/>
            <person name="Ichikawa Y."/>
            <person name="Idonuma A."/>
            <person name="Iijima M."/>
            <person name="Ikeda M."/>
            <person name="Ikeno M."/>
            <person name="Ito K."/>
            <person name="Ito S."/>
            <person name="Ito T."/>
            <person name="Ito Y."/>
            <person name="Ito Y."/>
            <person name="Iwabuchi A."/>
            <person name="Kamiya K."/>
            <person name="Karasawa W."/>
            <person name="Kurita K."/>
            <person name="Katagiri S."/>
            <person name="Kikuta A."/>
            <person name="Kobayashi H."/>
            <person name="Kobayashi N."/>
            <person name="Machita K."/>
            <person name="Maehara T."/>
            <person name="Masukawa M."/>
            <person name="Mizubayashi T."/>
            <person name="Mukai Y."/>
            <person name="Nagasaki H."/>
            <person name="Nagata Y."/>
            <person name="Naito S."/>
            <person name="Nakashima M."/>
            <person name="Nakama Y."/>
            <person name="Nakamichi Y."/>
            <person name="Nakamura M."/>
            <person name="Meguro A."/>
            <person name="Negishi M."/>
            <person name="Ohta I."/>
            <person name="Ohta T."/>
            <person name="Okamoto M."/>
            <person name="Ono N."/>
            <person name="Saji S."/>
            <person name="Sakaguchi M."/>
            <person name="Sakai K."/>
            <person name="Shibata M."/>
            <person name="Shimokawa T."/>
            <person name="Song J."/>
            <person name="Takazaki Y."/>
            <person name="Terasawa K."/>
            <person name="Tsugane M."/>
            <person name="Tsuji K."/>
            <person name="Ueda S."/>
            <person name="Waki K."/>
            <person name="Yamagata H."/>
            <person name="Yamamoto M."/>
            <person name="Yamamoto S."/>
            <person name="Yamane H."/>
            <person name="Yoshiki S."/>
            <person name="Yoshihara R."/>
            <person name="Yukawa K."/>
            <person name="Zhong H."/>
            <person name="Yano M."/>
            <person name="Yuan Q."/>
            <person name="Ouyang S."/>
            <person name="Liu J."/>
            <person name="Jones K.M."/>
            <person name="Gansberger K."/>
            <person name="Moffat K."/>
            <person name="Hill J."/>
            <person name="Bera J."/>
            <person name="Fadrosh D."/>
            <person name="Jin S."/>
            <person name="Johri S."/>
            <person name="Kim M."/>
            <person name="Overton L."/>
            <person name="Reardon M."/>
            <person name="Tsitrin T."/>
            <person name="Vuong H."/>
            <person name="Weaver B."/>
            <person name="Ciecko A."/>
            <person name="Tallon L."/>
            <person name="Jackson J."/>
            <person name="Pai G."/>
            <person name="Aken S.V."/>
            <person name="Utterback T."/>
            <person name="Reidmuller S."/>
            <person name="Feldblyum T."/>
            <person name="Hsiao J."/>
            <person name="Zismann V."/>
            <person name="Iobst S."/>
            <person name="de Vazeille A.R."/>
            <person name="Buell C.R."/>
            <person name="Ying K."/>
            <person name="Li Y."/>
            <person name="Lu T."/>
            <person name="Huang Y."/>
            <person name="Zhao Q."/>
            <person name="Feng Q."/>
            <person name="Zhang L."/>
            <person name="Zhu J."/>
            <person name="Weng Q."/>
            <person name="Mu J."/>
            <person name="Lu Y."/>
            <person name="Fan D."/>
            <person name="Liu Y."/>
            <person name="Guan J."/>
            <person name="Zhang Y."/>
            <person name="Yu S."/>
            <person name="Liu X."/>
            <person name="Zhang Y."/>
            <person name="Hong G."/>
            <person name="Han B."/>
            <person name="Choisne N."/>
            <person name="Demange N."/>
            <person name="Orjeda G."/>
            <person name="Samain S."/>
            <person name="Cattolico L."/>
            <person name="Pelletier E."/>
            <person name="Couloux A."/>
            <person name="Segurens B."/>
            <person name="Wincker P."/>
            <person name="D'Hont A."/>
            <person name="Scarpelli C."/>
            <person name="Weissenbach J."/>
            <person name="Salanoubat M."/>
            <person name="Quetier F."/>
            <person name="Yu Y."/>
            <person name="Kim H.R."/>
            <person name="Rambo T."/>
            <person name="Currie J."/>
            <person name="Collura K."/>
            <person name="Luo M."/>
            <person name="Yang T."/>
            <person name="Ammiraju J.S.S."/>
            <person name="Engler F."/>
            <person name="Soderlund C."/>
            <person name="Wing R.A."/>
            <person name="Palmer L.E."/>
            <person name="de la Bastide M."/>
            <person name="Spiegel L."/>
            <person name="Nascimento L."/>
            <person name="Zutavern T."/>
            <person name="O'Shaughnessy A."/>
            <person name="Dike S."/>
            <person name="Dedhia N."/>
            <person name="Preston R."/>
            <person name="Balija V."/>
            <person name="McCombie W.R."/>
            <person name="Chow T."/>
            <person name="Chen H."/>
            <person name="Chung M."/>
            <person name="Chen C."/>
            <person name="Shaw J."/>
            <person name="Wu H."/>
            <person name="Hsiao K."/>
            <person name="Chao Y."/>
            <person name="Chu M."/>
            <person name="Cheng C."/>
            <person name="Hour A."/>
            <person name="Lee P."/>
            <person name="Lin S."/>
            <person name="Lin Y."/>
            <person name="Liou J."/>
            <person name="Liu S."/>
            <person name="Hsing Y."/>
            <person name="Raghuvanshi S."/>
            <person name="Mohanty A."/>
            <person name="Bharti A.K."/>
            <person name="Gaur A."/>
            <person name="Gupta V."/>
            <person name="Kumar D."/>
            <person name="Ravi V."/>
            <person name="Vij S."/>
            <person name="Kapur A."/>
            <person name="Khurana P."/>
            <person name="Khurana P."/>
            <person name="Khurana J.P."/>
            <person name="Tyagi A.K."/>
            <person name="Gaikwad K."/>
            <person name="Singh A."/>
            <person name="Dalal V."/>
            <person name="Srivastava S."/>
            <person name="Dixit A."/>
            <person name="Pal A.K."/>
            <person name="Ghazi I.A."/>
            <person name="Yadav M."/>
            <person name="Pandit A."/>
            <person name="Bhargava A."/>
            <person name="Sureshbabu K."/>
            <person name="Batra K."/>
            <person name="Sharma T.R."/>
            <person name="Mohapatra T."/>
            <person name="Singh N.K."/>
            <person name="Messing J."/>
            <person name="Nelson A.B."/>
            <person name="Fuks G."/>
            <person name="Kavchok S."/>
            <person name="Keizer G."/>
            <person name="Linton E."/>
            <person name="Llaca V."/>
            <person name="Song R."/>
            <person name="Tanyolac B."/>
            <person name="Young S."/>
            <person name="Ho-Il K."/>
            <person name="Hahn J.H."/>
            <person name="Sangsakoo G."/>
            <person name="Vanavichit A."/>
            <person name="de Mattos Luiz.A.T."/>
            <person name="Zimmer P.D."/>
            <person name="Malone G."/>
            <person name="Dellagostin O."/>
            <person name="de Oliveira A.C."/>
            <person name="Bevan M."/>
            <person name="Bancroft I."/>
            <person name="Minx P."/>
            <person name="Cordum H."/>
            <person name="Wilson R."/>
            <person name="Cheng Z."/>
            <person name="Jin W."/>
            <person name="Jiang J."/>
            <person name="Leong S.A."/>
            <person name="Iwama H."/>
            <person name="Gojobori T."/>
            <person name="Itoh T."/>
            <person name="Niimura Y."/>
            <person name="Fujii Y."/>
            <person name="Habara T."/>
            <person name="Sakai H."/>
            <person name="Sato Y."/>
            <person name="Wilson G."/>
            <person name="Kumar K."/>
            <person name="McCouch S."/>
            <person name="Juretic N."/>
            <person name="Hoen D."/>
            <person name="Wright S."/>
            <person name="Bruskiewich R."/>
            <person name="Bureau T."/>
            <person name="Miyao A."/>
            <person name="Hirochika H."/>
            <person name="Nishikawa T."/>
            <person name="Kadowaki K."/>
            <person name="Sugiura M."/>
            <person name="Burr B."/>
            <person name="Sasaki T."/>
        </authorList>
    </citation>
    <scope>NUCLEOTIDE SEQUENCE [LARGE SCALE GENOMIC DNA]</scope>
    <source>
        <strain evidence="2">cv. Nipponbare</strain>
    </source>
</reference>
<dbReference type="AlphaFoldDB" id="Q2R7Q4"/>
<reference evidence="2" key="2">
    <citation type="journal article" date="2008" name="Nucleic Acids Res.">
        <title>The rice annotation project database (RAP-DB): 2008 update.</title>
        <authorList>
            <consortium name="The rice annotation project (RAP)"/>
        </authorList>
    </citation>
    <scope>GENOME REANNOTATION</scope>
    <source>
        <strain evidence="2">cv. Nipponbare</strain>
    </source>
</reference>
<accession>Q2R7Q4</accession>
<proteinExistence type="predicted"/>
<name>Q2R7Q4_ORYSJ</name>
<dbReference type="Proteomes" id="UP000000763">
    <property type="component" value="Chromosome 11"/>
</dbReference>
<protein>
    <submittedName>
        <fullName evidence="1">Uncharacterized protein</fullName>
    </submittedName>
</protein>
<organism evidence="1 2">
    <name type="scientific">Oryza sativa subsp. japonica</name>
    <name type="common">Rice</name>
    <dbReference type="NCBI Taxonomy" id="39947"/>
    <lineage>
        <taxon>Eukaryota</taxon>
        <taxon>Viridiplantae</taxon>
        <taxon>Streptophyta</taxon>
        <taxon>Embryophyta</taxon>
        <taxon>Tracheophyta</taxon>
        <taxon>Spermatophyta</taxon>
        <taxon>Magnoliopsida</taxon>
        <taxon>Liliopsida</taxon>
        <taxon>Poales</taxon>
        <taxon>Poaceae</taxon>
        <taxon>BOP clade</taxon>
        <taxon>Oryzoideae</taxon>
        <taxon>Oryzeae</taxon>
        <taxon>Oryzinae</taxon>
        <taxon>Oryza</taxon>
        <taxon>Oryza sativa</taxon>
    </lineage>
</organism>
<sequence length="184" mass="20669">MATAAQVAAWRGGFVAVAQRLEDGGAAARRRRRVEKGGEGEEKGMKWGIMERGGGVYREKGEKERGRGCDATVGVTDMHPEENTFLETTYEAKQEMNIRSELQPVTDEKTGRVYLPPACHTLLKDDKITMLSCLPYIKVPSSYCVRIRKISRIPEINFNIISEEITQFILDDLLSPKGMFRVKS</sequence>
<dbReference type="EMBL" id="AC145364">
    <property type="protein sequence ID" value="AAX96680.1"/>
    <property type="molecule type" value="Genomic_DNA"/>
</dbReference>
<evidence type="ECO:0000313" key="1">
    <source>
        <dbReference type="EMBL" id="AAX96680.1"/>
    </source>
</evidence>